<dbReference type="Gene3D" id="3.90.10.10">
    <property type="entry name" value="Cytochrome C3"/>
    <property type="match status" value="1"/>
</dbReference>
<dbReference type="InterPro" id="IPR036280">
    <property type="entry name" value="Multihaem_cyt_sf"/>
</dbReference>
<dbReference type="Proteomes" id="UP000324298">
    <property type="component" value="Unassembled WGS sequence"/>
</dbReference>
<comment type="caution">
    <text evidence="3">The sequence shown here is derived from an EMBL/GenBank/DDBJ whole genome shotgun (WGS) entry which is preliminary data.</text>
</comment>
<gene>
    <name evidence="3" type="ORF">ET418_15805</name>
</gene>
<keyword evidence="1 2" id="KW-0732">Signal</keyword>
<dbReference type="EMBL" id="SRSD01000010">
    <property type="protein sequence ID" value="KAA0888842.1"/>
    <property type="molecule type" value="Genomic_DNA"/>
</dbReference>
<evidence type="ECO:0000256" key="1">
    <source>
        <dbReference type="ARBA" id="ARBA00022729"/>
    </source>
</evidence>
<reference evidence="3 4" key="1">
    <citation type="submission" date="2019-04" db="EMBL/GenBank/DDBJ databases">
        <title>Geobacter ruber sp. nov., ferric-reducing bacteria isolated from paddy soil.</title>
        <authorList>
            <person name="Xu Z."/>
            <person name="Masuda Y."/>
            <person name="Itoh H."/>
            <person name="Senoo K."/>
        </authorList>
    </citation>
    <scope>NUCLEOTIDE SEQUENCE [LARGE SCALE GENOMIC DNA]</scope>
    <source>
        <strain evidence="3 4">Red88</strain>
    </source>
</reference>
<dbReference type="AlphaFoldDB" id="A0A5A9X6P9"/>
<evidence type="ECO:0000313" key="3">
    <source>
        <dbReference type="EMBL" id="KAA0888842.1"/>
    </source>
</evidence>
<keyword evidence="4" id="KW-1185">Reference proteome</keyword>
<dbReference type="InterPro" id="IPR051829">
    <property type="entry name" value="Multiheme_Cytochr_ET"/>
</dbReference>
<dbReference type="RefSeq" id="WP_149309238.1">
    <property type="nucleotide sequence ID" value="NZ_SRSD01000010.1"/>
</dbReference>
<feature type="signal peptide" evidence="2">
    <location>
        <begin position="1"/>
        <end position="23"/>
    </location>
</feature>
<accession>A0A5A9X6P9</accession>
<evidence type="ECO:0000313" key="4">
    <source>
        <dbReference type="Proteomes" id="UP000324298"/>
    </source>
</evidence>
<dbReference type="PANTHER" id="PTHR35038">
    <property type="entry name" value="DISSIMILATORY SULFITE REDUCTASE SIRA"/>
    <property type="match status" value="1"/>
</dbReference>
<proteinExistence type="predicted"/>
<name>A0A5A9X6P9_9BACT</name>
<organism evidence="3 4">
    <name type="scientific">Oryzomonas rubra</name>
    <dbReference type="NCBI Taxonomy" id="2509454"/>
    <lineage>
        <taxon>Bacteria</taxon>
        <taxon>Pseudomonadati</taxon>
        <taxon>Thermodesulfobacteriota</taxon>
        <taxon>Desulfuromonadia</taxon>
        <taxon>Geobacterales</taxon>
        <taxon>Geobacteraceae</taxon>
        <taxon>Oryzomonas</taxon>
    </lineage>
</organism>
<dbReference type="OrthoDB" id="5405312at2"/>
<evidence type="ECO:0000256" key="2">
    <source>
        <dbReference type="SAM" id="SignalP"/>
    </source>
</evidence>
<dbReference type="SUPFAM" id="SSF48695">
    <property type="entry name" value="Multiheme cytochromes"/>
    <property type="match status" value="1"/>
</dbReference>
<dbReference type="Gene3D" id="1.10.287.3080">
    <property type="match status" value="1"/>
</dbReference>
<feature type="chain" id="PRO_5022760387" evidence="2">
    <location>
        <begin position="24"/>
        <end position="277"/>
    </location>
</feature>
<dbReference type="Gene3D" id="1.10.1130.10">
    <property type="entry name" value="Flavocytochrome C3, Chain A"/>
    <property type="match status" value="1"/>
</dbReference>
<protein>
    <submittedName>
        <fullName evidence="3">Cytochrome C</fullName>
    </submittedName>
</protein>
<sequence>MKIAARFLAALSLAVSLAGGAWAADSATALVNLDCVKCHAQPPADIAAAGGAHKTSVSCLDCHIGHPPAVKKPIPKCSMCHSDKPHYKLAGCLSCHKNPHKPKDISFGRNVTDPCLSCHSGQIKQLRENKSKHTALNCSFCHDVHGKIPLCTQCHKPHSSDMTAADCKNCHKAHMPKVVTYGSSLPNKNCAACHKNAMSFLSASKTKHGKLLCVTCHQNKHKMLPKCQDCHGTPHPAGILTKFPKCQDCHNIAHDLNNWTSKAPVVKAKKAAGKKRQ</sequence>